<evidence type="ECO:0000313" key="1">
    <source>
        <dbReference type="EMBL" id="SVA77830.1"/>
    </source>
</evidence>
<feature type="non-terminal residue" evidence="1">
    <location>
        <position position="512"/>
    </location>
</feature>
<dbReference type="PANTHER" id="PTHR33361:SF15">
    <property type="entry name" value="DUF885 FAMILY LIPOPROTEIN"/>
    <property type="match status" value="1"/>
</dbReference>
<dbReference type="Pfam" id="PF05960">
    <property type="entry name" value="DUF885"/>
    <property type="match status" value="1"/>
</dbReference>
<reference evidence="1" key="1">
    <citation type="submission" date="2018-05" db="EMBL/GenBank/DDBJ databases">
        <authorList>
            <person name="Lanie J.A."/>
            <person name="Ng W.-L."/>
            <person name="Kazmierczak K.M."/>
            <person name="Andrzejewski T.M."/>
            <person name="Davidsen T.M."/>
            <person name="Wayne K.J."/>
            <person name="Tettelin H."/>
            <person name="Glass J.I."/>
            <person name="Rusch D."/>
            <person name="Podicherti R."/>
            <person name="Tsui H.-C.T."/>
            <person name="Winkler M.E."/>
        </authorList>
    </citation>
    <scope>NUCLEOTIDE SEQUENCE</scope>
</reference>
<accession>A0A381YLG4</accession>
<name>A0A381YLG4_9ZZZZ</name>
<proteinExistence type="predicted"/>
<dbReference type="PANTHER" id="PTHR33361">
    <property type="entry name" value="GLR0591 PROTEIN"/>
    <property type="match status" value="1"/>
</dbReference>
<dbReference type="EMBL" id="UINC01018513">
    <property type="protein sequence ID" value="SVA77830.1"/>
    <property type="molecule type" value="Genomic_DNA"/>
</dbReference>
<organism evidence="1">
    <name type="scientific">marine metagenome</name>
    <dbReference type="NCBI Taxonomy" id="408172"/>
    <lineage>
        <taxon>unclassified sequences</taxon>
        <taxon>metagenomes</taxon>
        <taxon>ecological metagenomes</taxon>
    </lineage>
</organism>
<gene>
    <name evidence="1" type="ORF">METZ01_LOCUS130684</name>
</gene>
<dbReference type="AlphaFoldDB" id="A0A381YLG4"/>
<protein>
    <recommendedName>
        <fullName evidence="2">DUF885 domain-containing protein</fullName>
    </recommendedName>
</protein>
<dbReference type="InterPro" id="IPR010281">
    <property type="entry name" value="DUF885"/>
</dbReference>
<sequence>MYSGEPLSPFVENYLNYLYETQPTAAAFDGVHQYDDLLEDPSRTALEGQGRELGGLVRQLAAVGKSGMTKTEQVEREMLTANIRARIFELENIRSWERNPQWHSEILATSLAGQVLFPYAPVGERARRILSKLKQTPRLVETARKTIQDPPGIFIKEGITSLNGVVEFIEHDLPRALTSLDDMHLLSDLADASTEAVTAIHGYTEYLRNEVAPKARGSFRLGRENFDGKLELEEGVTLGADRLLAIAQRELRETQEEFRSVAGRLGGDVASALERRKQDHPSAATLVSTAQGQVTELAAFVERKGLVSVTDGEVPVVAPTPPFYRWTFASLWAPGPFEARPLPTYYYLTDVDPAWTPDRQEQHLRDFHIGALWAISMHETYPGHFLQHQHVCRIESKLRKSGLLASIGFIEGWAHYGEQVMIEAGFGGKDNHVKLGQLAEALIRLARLVVGIRLHVEDMSVEQGVRFFRDEAFMEEGSARREAERGTFDPGYVVYSLGKLMILKLRADYEAK</sequence>
<evidence type="ECO:0008006" key="2">
    <source>
        <dbReference type="Google" id="ProtNLM"/>
    </source>
</evidence>